<sequence length="313" mass="35080">PPTGHINVAFEEGDAMRCFEPTVNVNNANGYKRLSVGLDESDFECNPTHRHDDSFNETTYYTDVGPEFAGPVEQLFKILLEYAGVQLSVTSSIEPLFEKLGQKVLASAQIKRFDVKILPNEPTAESQLSTNHPPSSPPTTVQFRLPHLRSSIFNTSNELSILSVTNLNIQSVCRQSLEHDQLHSANVQAGIRVQRVQQEVNLSFIRLVYQFYTVVGNALEYTGIDEITKSDTNPAQQQHSAEVINNVTRSNATTDHSDSGIQNLVLKSFQPSLLRMDTHLDDDDLSNPERQCWKKLRELVAIYGTLPEVKQVQ</sequence>
<gene>
    <name evidence="1" type="ORF">SMN809_LOCUS51696</name>
</gene>
<reference evidence="1" key="1">
    <citation type="submission" date="2021-02" db="EMBL/GenBank/DDBJ databases">
        <authorList>
            <person name="Nowell W R."/>
        </authorList>
    </citation>
    <scope>NUCLEOTIDE SEQUENCE</scope>
</reference>
<comment type="caution">
    <text evidence="1">The sequence shown here is derived from an EMBL/GenBank/DDBJ whole genome shotgun (WGS) entry which is preliminary data.</text>
</comment>
<accession>A0A8S3CCN5</accession>
<evidence type="ECO:0000313" key="2">
    <source>
        <dbReference type="Proteomes" id="UP000676336"/>
    </source>
</evidence>
<feature type="non-terminal residue" evidence="1">
    <location>
        <position position="1"/>
    </location>
</feature>
<dbReference type="EMBL" id="CAJOBI010173856">
    <property type="protein sequence ID" value="CAF4899837.1"/>
    <property type="molecule type" value="Genomic_DNA"/>
</dbReference>
<proteinExistence type="predicted"/>
<organism evidence="1 2">
    <name type="scientific">Rotaria magnacalcarata</name>
    <dbReference type="NCBI Taxonomy" id="392030"/>
    <lineage>
        <taxon>Eukaryota</taxon>
        <taxon>Metazoa</taxon>
        <taxon>Spiralia</taxon>
        <taxon>Gnathifera</taxon>
        <taxon>Rotifera</taxon>
        <taxon>Eurotatoria</taxon>
        <taxon>Bdelloidea</taxon>
        <taxon>Philodinida</taxon>
        <taxon>Philodinidae</taxon>
        <taxon>Rotaria</taxon>
    </lineage>
</organism>
<dbReference type="AlphaFoldDB" id="A0A8S3CCN5"/>
<protein>
    <submittedName>
        <fullName evidence="1">Uncharacterized protein</fullName>
    </submittedName>
</protein>
<name>A0A8S3CCN5_9BILA</name>
<feature type="non-terminal residue" evidence="1">
    <location>
        <position position="313"/>
    </location>
</feature>
<evidence type="ECO:0000313" key="1">
    <source>
        <dbReference type="EMBL" id="CAF4899837.1"/>
    </source>
</evidence>
<dbReference type="Proteomes" id="UP000676336">
    <property type="component" value="Unassembled WGS sequence"/>
</dbReference>